<evidence type="ECO:0000256" key="1">
    <source>
        <dbReference type="ARBA" id="ARBA00004123"/>
    </source>
</evidence>
<keyword evidence="4" id="KW-0539">Nucleus</keyword>
<evidence type="ECO:0000313" key="8">
    <source>
        <dbReference type="Proteomes" id="UP000694865"/>
    </source>
</evidence>
<dbReference type="Pfam" id="PF17682">
    <property type="entry name" value="Tau95_N"/>
    <property type="match status" value="1"/>
</dbReference>
<dbReference type="GeneID" id="100366930"/>
<feature type="compositionally biased region" description="Acidic residues" evidence="5">
    <location>
        <begin position="454"/>
        <end position="488"/>
    </location>
</feature>
<evidence type="ECO:0000256" key="5">
    <source>
        <dbReference type="SAM" id="MobiDB-lite"/>
    </source>
</evidence>
<evidence type="ECO:0000259" key="6">
    <source>
        <dbReference type="Pfam" id="PF09734"/>
    </source>
</evidence>
<proteinExistence type="predicted"/>
<evidence type="ECO:0000256" key="4">
    <source>
        <dbReference type="ARBA" id="ARBA00023242"/>
    </source>
</evidence>
<reference evidence="9" key="1">
    <citation type="submission" date="2025-08" db="UniProtKB">
        <authorList>
            <consortium name="RefSeq"/>
        </authorList>
    </citation>
    <scope>IDENTIFICATION</scope>
    <source>
        <tissue evidence="9">Testes</tissue>
    </source>
</reference>
<evidence type="ECO:0000313" key="9">
    <source>
        <dbReference type="RefSeq" id="XP_002738728.1"/>
    </source>
</evidence>
<comment type="subcellular location">
    <subcellularLocation>
        <location evidence="1">Nucleus</location>
    </subcellularLocation>
</comment>
<feature type="region of interest" description="Disordered" evidence="5">
    <location>
        <begin position="435"/>
        <end position="499"/>
    </location>
</feature>
<evidence type="ECO:0000256" key="3">
    <source>
        <dbReference type="ARBA" id="ARBA00023163"/>
    </source>
</evidence>
<dbReference type="Gene3D" id="3.30.200.160">
    <property type="entry name" value="TFIIIC, subcomplex tauA, subunit Sfc1, barrel domain"/>
    <property type="match status" value="1"/>
</dbReference>
<sequence>MADENKDEHVPFHRKRFVCIEYPGFVKNVDKMLSTLGGEDIISKIHCDPSRRLELRFRPDDPYCHPACGNRYATTSVLLKVTKRTRKPKAGQTDSAVETQYKSEILGSVDTTYRFQGLADYQYLPVARQQDGKMESLHQKLFITKVEESCEYLNRNISLFIPPPSFSRIDIPIDYYYRPDQHRDINRSSHLIGIARARRPHNARFLNFDDKDVPDTPLDAALVSLKKMPEPTGEDEIRELFKKRPVWSKNALKSHIDIHIEKLKVLLPVVAYYFVTGPWRSLWVRLGYDPRKDPAAISYQVLDFRLRQSAAAADLPVKAKRSTFNYALPLSIHRPGPQVVHIKDCTDETGEHADGSGDATTKRNKRGESQYIFKEGSLPPHRQMFYQFADLENDQLQSIISANSQDECCDEKEGWCRSETLSKLRDVMSDMVRKTAKNKETNVQEKDVQSAQADEGDNDNSDDDDEDDEVADDTVVGDDDDDDDDSSENEMTTEILDYL</sequence>
<dbReference type="Pfam" id="PF09734">
    <property type="entry name" value="Tau95"/>
    <property type="match status" value="1"/>
</dbReference>
<name>A0ABM0GW93_SACKO</name>
<dbReference type="InterPro" id="IPR019136">
    <property type="entry name" value="TF_IIIC_su-5_HTH"/>
</dbReference>
<accession>A0ABM0GW93</accession>
<protein>
    <submittedName>
        <fullName evidence="9">General transcription factor 3C polypeptide 5-like</fullName>
    </submittedName>
</protein>
<keyword evidence="8" id="KW-1185">Reference proteome</keyword>
<dbReference type="PANTHER" id="PTHR13230:SF5">
    <property type="entry name" value="GENERAL TRANSCRIPTION FACTOR 3C POLYPEPTIDE 5"/>
    <property type="match status" value="1"/>
</dbReference>
<evidence type="ECO:0000259" key="7">
    <source>
        <dbReference type="Pfam" id="PF17682"/>
    </source>
</evidence>
<keyword evidence="3" id="KW-0804">Transcription</keyword>
<feature type="domain" description="Transcription factor IIIC subunit 5 HTH" evidence="6">
    <location>
        <begin position="160"/>
        <end position="305"/>
    </location>
</feature>
<dbReference type="InterPro" id="IPR042536">
    <property type="entry name" value="TFIIIC_tauA_Sfc1"/>
</dbReference>
<dbReference type="InterPro" id="IPR041499">
    <property type="entry name" value="Tfc1/Sfc1_N"/>
</dbReference>
<dbReference type="Proteomes" id="UP000694865">
    <property type="component" value="Unplaced"/>
</dbReference>
<dbReference type="PANTHER" id="PTHR13230">
    <property type="entry name" value="GENERAL TRANSCRIPTION FACTOR IIIC, POLYPEPTIDE 5"/>
    <property type="match status" value="1"/>
</dbReference>
<gene>
    <name evidence="9" type="primary">LOC100366930</name>
</gene>
<feature type="domain" description="Transcription factor IIIC subunit Tfc1/Sfc1 triple barrel" evidence="7">
    <location>
        <begin position="18"/>
        <end position="124"/>
    </location>
</feature>
<evidence type="ECO:0000256" key="2">
    <source>
        <dbReference type="ARBA" id="ARBA00023125"/>
    </source>
</evidence>
<dbReference type="RefSeq" id="XP_002738728.1">
    <property type="nucleotide sequence ID" value="XM_002738682.2"/>
</dbReference>
<organism evidence="8 9">
    <name type="scientific">Saccoglossus kowalevskii</name>
    <name type="common">Acorn worm</name>
    <dbReference type="NCBI Taxonomy" id="10224"/>
    <lineage>
        <taxon>Eukaryota</taxon>
        <taxon>Metazoa</taxon>
        <taxon>Hemichordata</taxon>
        <taxon>Enteropneusta</taxon>
        <taxon>Harrimaniidae</taxon>
        <taxon>Saccoglossus</taxon>
    </lineage>
</organism>
<feature type="compositionally biased region" description="Basic and acidic residues" evidence="5">
    <location>
        <begin position="435"/>
        <end position="448"/>
    </location>
</feature>
<dbReference type="InterPro" id="IPR040454">
    <property type="entry name" value="TF_IIIC_Tfc1/Sfc1"/>
</dbReference>
<keyword evidence="2" id="KW-0238">DNA-binding</keyword>